<dbReference type="OrthoDB" id="7671932at2"/>
<feature type="region of interest" description="Disordered" evidence="1">
    <location>
        <begin position="24"/>
        <end position="44"/>
    </location>
</feature>
<evidence type="ECO:0000313" key="3">
    <source>
        <dbReference type="Proteomes" id="UP000002213"/>
    </source>
</evidence>
<dbReference type="KEGG" id="ami:Amir_1641"/>
<dbReference type="Proteomes" id="UP000002213">
    <property type="component" value="Chromosome"/>
</dbReference>
<evidence type="ECO:0000313" key="2">
    <source>
        <dbReference type="EMBL" id="ACU35590.1"/>
    </source>
</evidence>
<organism evidence="2 3">
    <name type="scientific">Actinosynnema mirum (strain ATCC 29888 / DSM 43827 / JCM 3225 / NBRC 14064 / NCIMB 13271 / NRRL B-12336 / IMRU 3971 / 101)</name>
    <dbReference type="NCBI Taxonomy" id="446462"/>
    <lineage>
        <taxon>Bacteria</taxon>
        <taxon>Bacillati</taxon>
        <taxon>Actinomycetota</taxon>
        <taxon>Actinomycetes</taxon>
        <taxon>Pseudonocardiales</taxon>
        <taxon>Pseudonocardiaceae</taxon>
        <taxon>Actinosynnema</taxon>
    </lineage>
</organism>
<dbReference type="AlphaFoldDB" id="C6WBM2"/>
<dbReference type="HOGENOM" id="CLU_1259224_0_0_11"/>
<dbReference type="eggNOG" id="COG3772">
    <property type="taxonomic scope" value="Bacteria"/>
</dbReference>
<sequence length="219" mass="24253">MSDWRMARSLDALLGQLNALAPNRSRASDGGIGDTAHRMQGASSDHNPWFRGMVTARDFTHDPAGGLDCDRLAAALIASRDPRIKYLIWRGRICDSRAPFKPWTWQPSSGHHQHLHLSVMDNNSADDARPWALPGLIEEDDPFMALTKDDLADAVKTGVENAFWRRYDEGRNLVDDEKEQTARLIAIDADGDKVVAAVQENTKVLRELLAAVTGKAVTK</sequence>
<protein>
    <submittedName>
        <fullName evidence="2">Uncharacterized protein</fullName>
    </submittedName>
</protein>
<dbReference type="RefSeq" id="WP_015800479.1">
    <property type="nucleotide sequence ID" value="NC_013093.1"/>
</dbReference>
<accession>C6WBM2</accession>
<keyword evidence="3" id="KW-1185">Reference proteome</keyword>
<dbReference type="EMBL" id="CP001630">
    <property type="protein sequence ID" value="ACU35590.1"/>
    <property type="molecule type" value="Genomic_DNA"/>
</dbReference>
<reference evidence="2 3" key="1">
    <citation type="journal article" date="2009" name="Stand. Genomic Sci.">
        <title>Complete genome sequence of Actinosynnema mirum type strain (101).</title>
        <authorList>
            <person name="Land M."/>
            <person name="Lapidus A."/>
            <person name="Mayilraj S."/>
            <person name="Chen F."/>
            <person name="Copeland A."/>
            <person name="Del Rio T.G."/>
            <person name="Nolan M."/>
            <person name="Lucas S."/>
            <person name="Tice H."/>
            <person name="Cheng J.F."/>
            <person name="Chertkov O."/>
            <person name="Bruce D."/>
            <person name="Goodwin L."/>
            <person name="Pitluck S."/>
            <person name="Rohde M."/>
            <person name="Goker M."/>
            <person name="Pati A."/>
            <person name="Ivanova N."/>
            <person name="Mavromatis K."/>
            <person name="Chen A."/>
            <person name="Palaniappan K."/>
            <person name="Hauser L."/>
            <person name="Chang Y.J."/>
            <person name="Jeffries C.C."/>
            <person name="Brettin T."/>
            <person name="Detter J.C."/>
            <person name="Han C."/>
            <person name="Chain P."/>
            <person name="Tindall B.J."/>
            <person name="Bristow J."/>
            <person name="Eisen J.A."/>
            <person name="Markowitz V."/>
            <person name="Hugenholtz P."/>
            <person name="Kyrpides N.C."/>
            <person name="Klenk H.P."/>
        </authorList>
    </citation>
    <scope>NUCLEOTIDE SEQUENCE [LARGE SCALE GENOMIC DNA]</scope>
    <source>
        <strain evidence="3">ATCC 29888 / DSM 43827 / JCM 3225 / NBRC 14064 / NCIMB 13271 / NRRL B-12336 / IMRU 3971 / 101</strain>
    </source>
</reference>
<dbReference type="STRING" id="446462.Amir_1641"/>
<gene>
    <name evidence="2" type="ordered locus">Amir_1641</name>
</gene>
<name>C6WBM2_ACTMD</name>
<proteinExistence type="predicted"/>
<evidence type="ECO:0000256" key="1">
    <source>
        <dbReference type="SAM" id="MobiDB-lite"/>
    </source>
</evidence>